<evidence type="ECO:0000313" key="1">
    <source>
        <dbReference type="EMBL" id="GAA4649607.1"/>
    </source>
</evidence>
<comment type="caution">
    <text evidence="1">The sequence shown here is derived from an EMBL/GenBank/DDBJ whole genome shotgun (WGS) entry which is preliminary data.</text>
</comment>
<sequence length="186" mass="21423">MPLPADRTVFYREDKTQLIGIREEFCTPADIALIAHRDYRVVYDTETIERKFDNSRRDALKQQFKQTRSPAFDKWFLSLLEKLEGFTDIKEPSSEIKRRAISSANDYVTYYTDQTTQSGLALSIGRKKNMEDWVIPCRSESVGQDTTLIEHGLPFNRNKVVAVLDGHQRTEKAVSEDHFTAGRCLA</sequence>
<protein>
    <submittedName>
        <fullName evidence="1">Uncharacterized protein</fullName>
    </submittedName>
</protein>
<reference evidence="2" key="1">
    <citation type="journal article" date="2019" name="Int. J. Syst. Evol. Microbiol.">
        <title>The Global Catalogue of Microorganisms (GCM) 10K type strain sequencing project: providing services to taxonomists for standard genome sequencing and annotation.</title>
        <authorList>
            <consortium name="The Broad Institute Genomics Platform"/>
            <consortium name="The Broad Institute Genome Sequencing Center for Infectious Disease"/>
            <person name="Wu L."/>
            <person name="Ma J."/>
        </authorList>
    </citation>
    <scope>NUCLEOTIDE SEQUENCE [LARGE SCALE GENOMIC DNA]</scope>
    <source>
        <strain evidence="2">JCM 17805</strain>
    </source>
</reference>
<name>A0ABP8V413_9GAMM</name>
<gene>
    <name evidence="1" type="ORF">GCM10023116_18810</name>
</gene>
<keyword evidence="2" id="KW-1185">Reference proteome</keyword>
<proteinExistence type="predicted"/>
<accession>A0ABP8V413</accession>
<evidence type="ECO:0000313" key="2">
    <source>
        <dbReference type="Proteomes" id="UP001500604"/>
    </source>
</evidence>
<dbReference type="Proteomes" id="UP001500604">
    <property type="component" value="Unassembled WGS sequence"/>
</dbReference>
<dbReference type="EMBL" id="BAABFL010000176">
    <property type="protein sequence ID" value="GAA4649607.1"/>
    <property type="molecule type" value="Genomic_DNA"/>
</dbReference>
<organism evidence="1 2">
    <name type="scientific">Kistimonas scapharcae</name>
    <dbReference type="NCBI Taxonomy" id="1036133"/>
    <lineage>
        <taxon>Bacteria</taxon>
        <taxon>Pseudomonadati</taxon>
        <taxon>Pseudomonadota</taxon>
        <taxon>Gammaproteobacteria</taxon>
        <taxon>Oceanospirillales</taxon>
        <taxon>Endozoicomonadaceae</taxon>
        <taxon>Kistimonas</taxon>
    </lineage>
</organism>